<proteinExistence type="predicted"/>
<evidence type="ECO:0000313" key="4">
    <source>
        <dbReference type="Proteomes" id="UP000659172"/>
    </source>
</evidence>
<dbReference type="SUPFAM" id="SSF50199">
    <property type="entry name" value="Staphylococcal nuclease"/>
    <property type="match status" value="1"/>
</dbReference>
<reference evidence="3 4" key="1">
    <citation type="submission" date="2020-06" db="EMBL/GenBank/DDBJ databases">
        <title>Rhizobium sp.nov. isolated from the tomato plant.</title>
        <authorList>
            <person name="Thin K.K."/>
            <person name="Zhang X."/>
            <person name="He S."/>
        </authorList>
    </citation>
    <scope>NUCLEOTIDE SEQUENCE [LARGE SCALE GENOMIC DNA]</scope>
    <source>
        <strain evidence="3 4">DBTS2</strain>
    </source>
</reference>
<dbReference type="InterPro" id="IPR016071">
    <property type="entry name" value="Staphylococal_nuclease_OB-fold"/>
</dbReference>
<dbReference type="RefSeq" id="WP_176950672.1">
    <property type="nucleotide sequence ID" value="NZ_JABXYK010000009.1"/>
</dbReference>
<dbReference type="InterPro" id="IPR035437">
    <property type="entry name" value="SNase_OB-fold_sf"/>
</dbReference>
<dbReference type="Pfam" id="PF00565">
    <property type="entry name" value="SNase"/>
    <property type="match status" value="1"/>
</dbReference>
<feature type="compositionally biased region" description="Basic residues" evidence="1">
    <location>
        <begin position="1"/>
        <end position="13"/>
    </location>
</feature>
<keyword evidence="4" id="KW-1185">Reference proteome</keyword>
<dbReference type="Proteomes" id="UP000659172">
    <property type="component" value="Unassembled WGS sequence"/>
</dbReference>
<feature type="compositionally biased region" description="Pro residues" evidence="1">
    <location>
        <begin position="89"/>
        <end position="109"/>
    </location>
</feature>
<feature type="region of interest" description="Disordered" evidence="1">
    <location>
        <begin position="55"/>
        <end position="109"/>
    </location>
</feature>
<comment type="caution">
    <text evidence="3">The sequence shown here is derived from an EMBL/GenBank/DDBJ whole genome shotgun (WGS) entry which is preliminary data.</text>
</comment>
<feature type="region of interest" description="Disordered" evidence="1">
    <location>
        <begin position="1"/>
        <end position="22"/>
    </location>
</feature>
<feature type="domain" description="TNase-like" evidence="2">
    <location>
        <begin position="148"/>
        <end position="225"/>
    </location>
</feature>
<organism evidence="3 4">
    <name type="scientific">Mycoplana rhizolycopersici</name>
    <dbReference type="NCBI Taxonomy" id="2746702"/>
    <lineage>
        <taxon>Bacteria</taxon>
        <taxon>Pseudomonadati</taxon>
        <taxon>Pseudomonadota</taxon>
        <taxon>Alphaproteobacteria</taxon>
        <taxon>Hyphomicrobiales</taxon>
        <taxon>Rhizobiaceae</taxon>
        <taxon>Mycoplana</taxon>
    </lineage>
</organism>
<accession>A0ABX2QFZ7</accession>
<dbReference type="EMBL" id="JABXYK010000009">
    <property type="protein sequence ID" value="NVP56695.1"/>
    <property type="molecule type" value="Genomic_DNA"/>
</dbReference>
<evidence type="ECO:0000256" key="1">
    <source>
        <dbReference type="SAM" id="MobiDB-lite"/>
    </source>
</evidence>
<protein>
    <submittedName>
        <fullName evidence="3">Thermonuclease family protein</fullName>
    </submittedName>
</protein>
<sequence>MPSKKPRKRRSSGTRKPSSARQRMWPWYALGVAIVAAIVARENMDSLTSLLRPGNTVRVSEQPAARPKPAEPPRRAPERLAEPAEKRPPTPAATMPPAPTPDTRPLLPPQPIPVQPSQTAGGTAFFYCGIKQDNCIIDGGNFVYHGVKIRLADIYVPATKEAKCDRERNLGGDAKEALRLLLNAGDFELAAWKPIDEDQYGRKLRIVVRDGKSIGDALVARGYARPWTGQRESWCP</sequence>
<evidence type="ECO:0000259" key="2">
    <source>
        <dbReference type="Pfam" id="PF00565"/>
    </source>
</evidence>
<gene>
    <name evidence="3" type="ORF">HV823_15680</name>
</gene>
<dbReference type="Gene3D" id="2.40.50.90">
    <property type="match status" value="1"/>
</dbReference>
<evidence type="ECO:0000313" key="3">
    <source>
        <dbReference type="EMBL" id="NVP56695.1"/>
    </source>
</evidence>
<feature type="compositionally biased region" description="Basic and acidic residues" evidence="1">
    <location>
        <begin position="68"/>
        <end position="88"/>
    </location>
</feature>
<name>A0ABX2QFZ7_9HYPH</name>